<accession>A0A0C2IEZ9</accession>
<dbReference type="AlphaFoldDB" id="A0A0C2IEZ9"/>
<dbReference type="Proteomes" id="UP000031535">
    <property type="component" value="Unassembled WGS sequence"/>
</dbReference>
<name>A0A0C2IEZ9_9PSED</name>
<comment type="subcellular location">
    <subcellularLocation>
        <location evidence="1">Membrane</location>
        <topology evidence="1">Multi-pass membrane protein</topology>
    </subcellularLocation>
</comment>
<feature type="transmembrane region" description="Helical" evidence="9">
    <location>
        <begin position="307"/>
        <end position="335"/>
    </location>
</feature>
<feature type="transmembrane region" description="Helical" evidence="9">
    <location>
        <begin position="378"/>
        <end position="402"/>
    </location>
</feature>
<keyword evidence="6 9" id="KW-1133">Transmembrane helix</keyword>
<evidence type="ECO:0000313" key="10">
    <source>
        <dbReference type="EMBL" id="KIH83512.1"/>
    </source>
</evidence>
<proteinExistence type="inferred from homology"/>
<organism evidence="10 11">
    <name type="scientific">Pseudomonas batumici</name>
    <dbReference type="NCBI Taxonomy" id="226910"/>
    <lineage>
        <taxon>Bacteria</taxon>
        <taxon>Pseudomonadati</taxon>
        <taxon>Pseudomonadota</taxon>
        <taxon>Gammaproteobacteria</taxon>
        <taxon>Pseudomonadales</taxon>
        <taxon>Pseudomonadaceae</taxon>
        <taxon>Pseudomonas</taxon>
    </lineage>
</organism>
<dbReference type="GO" id="GO:0005886">
    <property type="term" value="C:plasma membrane"/>
    <property type="evidence" value="ECO:0007669"/>
    <property type="project" value="TreeGrafter"/>
</dbReference>
<evidence type="ECO:0000256" key="9">
    <source>
        <dbReference type="SAM" id="Phobius"/>
    </source>
</evidence>
<feature type="transmembrane region" description="Helical" evidence="9">
    <location>
        <begin position="355"/>
        <end position="372"/>
    </location>
</feature>
<feature type="transmembrane region" description="Helical" evidence="9">
    <location>
        <begin position="189"/>
        <end position="208"/>
    </location>
</feature>
<dbReference type="Gene3D" id="1.20.1730.10">
    <property type="entry name" value="Sodium/glucose cotransporter"/>
    <property type="match status" value="1"/>
</dbReference>
<feature type="transmembrane region" description="Helical" evidence="9">
    <location>
        <begin position="121"/>
        <end position="150"/>
    </location>
</feature>
<evidence type="ECO:0000256" key="4">
    <source>
        <dbReference type="ARBA" id="ARBA00022692"/>
    </source>
</evidence>
<dbReference type="CDD" id="cd10322">
    <property type="entry name" value="SLC5sbd"/>
    <property type="match status" value="1"/>
</dbReference>
<feature type="transmembrane region" description="Helical" evidence="9">
    <location>
        <begin position="409"/>
        <end position="427"/>
    </location>
</feature>
<dbReference type="PATRIC" id="fig|226910.6.peg.2628"/>
<reference evidence="10 11" key="1">
    <citation type="submission" date="2015-01" db="EMBL/GenBank/DDBJ databases">
        <title>Complete genome of Pseudomonas batumici UCM B-321 producer of the batumin antibiotic with strong antistaphilococcal and potential anticancer activity.</title>
        <authorList>
            <person name="Klochko V.V."/>
            <person name="Zelena L.B."/>
            <person name="Elena K.A."/>
            <person name="Reva O.N."/>
        </authorList>
    </citation>
    <scope>NUCLEOTIDE SEQUENCE [LARGE SCALE GENOMIC DNA]</scope>
    <source>
        <strain evidence="10 11">UCM B-321</strain>
    </source>
</reference>
<feature type="transmembrane region" description="Helical" evidence="9">
    <location>
        <begin position="156"/>
        <end position="177"/>
    </location>
</feature>
<gene>
    <name evidence="10" type="ORF">UCMB321_2638</name>
</gene>
<evidence type="ECO:0000313" key="11">
    <source>
        <dbReference type="Proteomes" id="UP000031535"/>
    </source>
</evidence>
<dbReference type="InterPro" id="IPR038377">
    <property type="entry name" value="Na/Glc_symporter_sf"/>
</dbReference>
<keyword evidence="4 9" id="KW-0812">Transmembrane</keyword>
<evidence type="ECO:0000256" key="6">
    <source>
        <dbReference type="ARBA" id="ARBA00022989"/>
    </source>
</evidence>
<keyword evidence="3" id="KW-0813">Transport</keyword>
<keyword evidence="11" id="KW-1185">Reference proteome</keyword>
<dbReference type="GO" id="GO:0015293">
    <property type="term" value="F:symporter activity"/>
    <property type="evidence" value="ECO:0007669"/>
    <property type="project" value="UniProtKB-KW"/>
</dbReference>
<comment type="caution">
    <text evidence="10">The sequence shown here is derived from an EMBL/GenBank/DDBJ whole genome shotgun (WGS) entry which is preliminary data.</text>
</comment>
<comment type="similarity">
    <text evidence="2 8">Belongs to the sodium:solute symporter (SSF) (TC 2.A.21) family.</text>
</comment>
<evidence type="ECO:0000256" key="2">
    <source>
        <dbReference type="ARBA" id="ARBA00006434"/>
    </source>
</evidence>
<feature type="transmembrane region" description="Helical" evidence="9">
    <location>
        <begin position="77"/>
        <end position="96"/>
    </location>
</feature>
<dbReference type="Pfam" id="PF00474">
    <property type="entry name" value="SSF"/>
    <property type="match status" value="1"/>
</dbReference>
<evidence type="ECO:0000256" key="8">
    <source>
        <dbReference type="RuleBase" id="RU362091"/>
    </source>
</evidence>
<dbReference type="PANTHER" id="PTHR48086:SF7">
    <property type="entry name" value="SODIUM-SOLUTE SYMPORTER-RELATED"/>
    <property type="match status" value="1"/>
</dbReference>
<evidence type="ECO:0000256" key="3">
    <source>
        <dbReference type="ARBA" id="ARBA00022448"/>
    </source>
</evidence>
<evidence type="ECO:0000256" key="7">
    <source>
        <dbReference type="ARBA" id="ARBA00023136"/>
    </source>
</evidence>
<dbReference type="InterPro" id="IPR050277">
    <property type="entry name" value="Sodium:Solute_Symporter"/>
</dbReference>
<dbReference type="OrthoDB" id="3651542at2"/>
<dbReference type="InterPro" id="IPR001734">
    <property type="entry name" value="Na/solute_symporter"/>
</dbReference>
<evidence type="ECO:0000256" key="5">
    <source>
        <dbReference type="ARBA" id="ARBA00022847"/>
    </source>
</evidence>
<dbReference type="PANTHER" id="PTHR48086">
    <property type="entry name" value="SODIUM/PROLINE SYMPORTER-RELATED"/>
    <property type="match status" value="1"/>
</dbReference>
<dbReference type="STRING" id="226910.UCMB321_2638"/>
<dbReference type="EMBL" id="JXDG01000035">
    <property type="protein sequence ID" value="KIH83512.1"/>
    <property type="molecule type" value="Genomic_DNA"/>
</dbReference>
<feature type="transmembrane region" description="Helical" evidence="9">
    <location>
        <begin position="228"/>
        <end position="249"/>
    </location>
</feature>
<feature type="transmembrane region" description="Helical" evidence="9">
    <location>
        <begin position="6"/>
        <end position="25"/>
    </location>
</feature>
<dbReference type="RefSeq" id="WP_040067409.1">
    <property type="nucleotide sequence ID" value="NZ_JXDG01000035.1"/>
</dbReference>
<feature type="transmembrane region" description="Helical" evidence="9">
    <location>
        <begin position="46"/>
        <end position="65"/>
    </location>
</feature>
<evidence type="ECO:0000256" key="1">
    <source>
        <dbReference type="ARBA" id="ARBA00004141"/>
    </source>
</evidence>
<dbReference type="PROSITE" id="PS50283">
    <property type="entry name" value="NA_SOLUT_SYMP_3"/>
    <property type="match status" value="1"/>
</dbReference>
<protein>
    <submittedName>
        <fullName evidence="10">Putative Sodium-solute symporter</fullName>
    </submittedName>
</protein>
<keyword evidence="5" id="KW-0769">Symport</keyword>
<feature type="transmembrane region" description="Helical" evidence="9">
    <location>
        <begin position="261"/>
        <end position="287"/>
    </location>
</feature>
<sequence>MQPTSSWIVLSITGLYMLSLALISFGVRRHSHSTNNYTTGGGHFPAFLIGFLMLSEFIGTAVSVGTAQTGFKTGISAAWNLFALALGFVLFAWLLARKYKDLGDNTISGVLSRNYGQKTRFATSIITIFALEIVAVSIYASGGAVLASVLQVDRTLAIIIVGVVSVMYVSIGGMRSVIYTNFVHASLKYLGVGLALWFGLKQVGGISALHTQLPQNMFDWTAIGWGQIIAWMIAGIGSIFSTQYVIQAVNTVSDAGKAQRACFYCAGLMIPFGIGAALIGMCSAALFPQIDSLQAFPRLIASMDRLTAGLVVAGLAGSLFGTISAVSMGSATLLLRDFYEPWFNPEKSDVKSLRFVRLATIAVGLLPIALALTSEKVLMIAFLGKALRASLAVLVLLVFYAPKFGTPKAAFLSIIASLVATVGWFLAGNPWGIDNAYIALFTPIVIMTLGHVMRRGTPPEPVLPKVVDGLKQQRAGAL</sequence>
<keyword evidence="7 9" id="KW-0472">Membrane</keyword>